<sequence>MSNLNATELAAKLDVSKARISQYVSEGKLDGCYTGEGRSRRFDIEKVSAALGRRLDPGQMMGNGSETRKALRNIEAGESPPPRAQKADTPLPPNDPDRYELARILNAEEDARRKRRDNERDEGRWVLAEEVARHTARTMAQEVAQFETALRDGARAVADALGVDFREVRKIMMDQWRAHRASRSEQLQAESSIAPMSDTETGAQV</sequence>
<organism evidence="2 3">
    <name type="scientific">Paracoccus onubensis</name>
    <dbReference type="NCBI Taxonomy" id="1675788"/>
    <lineage>
        <taxon>Bacteria</taxon>
        <taxon>Pseudomonadati</taxon>
        <taxon>Pseudomonadota</taxon>
        <taxon>Alphaproteobacteria</taxon>
        <taxon>Rhodobacterales</taxon>
        <taxon>Paracoccaceae</taxon>
        <taxon>Paracoccus</taxon>
    </lineage>
</organism>
<name>A0A418SSX1_9RHOB</name>
<keyword evidence="3" id="KW-1185">Reference proteome</keyword>
<dbReference type="Proteomes" id="UP000284202">
    <property type="component" value="Unassembled WGS sequence"/>
</dbReference>
<protein>
    <recommendedName>
        <fullName evidence="4">Helix-turn-helix domain-containing protein</fullName>
    </recommendedName>
</protein>
<accession>A0A418SSX1</accession>
<dbReference type="OrthoDB" id="7852579at2"/>
<dbReference type="RefSeq" id="WP_119749741.1">
    <property type="nucleotide sequence ID" value="NZ_QZCG01000009.1"/>
</dbReference>
<gene>
    <name evidence="2" type="ORF">D3P04_13480</name>
</gene>
<proteinExistence type="predicted"/>
<evidence type="ECO:0000256" key="1">
    <source>
        <dbReference type="SAM" id="MobiDB-lite"/>
    </source>
</evidence>
<reference evidence="3" key="1">
    <citation type="submission" date="2018-09" db="EMBL/GenBank/DDBJ databases">
        <title>Acidovorax cavernicola nov. sp. isolated from Gruta de las Maravillas (Aracena, Spain).</title>
        <authorList>
            <person name="Jurado V."/>
            <person name="Gutierrez-Patricio S."/>
            <person name="Gonzalez-Pimentel J.L."/>
            <person name="Miller A.Z."/>
            <person name="Laiz L."/>
            <person name="Saiz-Jimenez C."/>
        </authorList>
    </citation>
    <scope>NUCLEOTIDE SEQUENCE [LARGE SCALE GENOMIC DNA]</scope>
    <source>
        <strain evidence="3">1011MAR3C25</strain>
    </source>
</reference>
<evidence type="ECO:0000313" key="2">
    <source>
        <dbReference type="EMBL" id="RJE84022.1"/>
    </source>
</evidence>
<feature type="region of interest" description="Disordered" evidence="1">
    <location>
        <begin position="75"/>
        <end position="97"/>
    </location>
</feature>
<comment type="caution">
    <text evidence="2">The sequence shown here is derived from an EMBL/GenBank/DDBJ whole genome shotgun (WGS) entry which is preliminary data.</text>
</comment>
<evidence type="ECO:0000313" key="3">
    <source>
        <dbReference type="Proteomes" id="UP000284202"/>
    </source>
</evidence>
<dbReference type="EMBL" id="QZCG01000009">
    <property type="protein sequence ID" value="RJE84022.1"/>
    <property type="molecule type" value="Genomic_DNA"/>
</dbReference>
<evidence type="ECO:0008006" key="4">
    <source>
        <dbReference type="Google" id="ProtNLM"/>
    </source>
</evidence>
<feature type="region of interest" description="Disordered" evidence="1">
    <location>
        <begin position="181"/>
        <end position="205"/>
    </location>
</feature>
<dbReference type="AlphaFoldDB" id="A0A418SSX1"/>